<evidence type="ECO:0000256" key="5">
    <source>
        <dbReference type="ARBA" id="ARBA00022741"/>
    </source>
</evidence>
<dbReference type="Pfam" id="PF07695">
    <property type="entry name" value="7TMR-DISM_7TM"/>
    <property type="match status" value="1"/>
</dbReference>
<feature type="domain" description="Histidine kinase" evidence="11">
    <location>
        <begin position="423"/>
        <end position="638"/>
    </location>
</feature>
<dbReference type="GO" id="GO:0005524">
    <property type="term" value="F:ATP binding"/>
    <property type="evidence" value="ECO:0007669"/>
    <property type="project" value="UniProtKB-KW"/>
</dbReference>
<feature type="chain" id="PRO_5037915054" description="histidine kinase" evidence="10">
    <location>
        <begin position="19"/>
        <end position="641"/>
    </location>
</feature>
<evidence type="ECO:0000256" key="1">
    <source>
        <dbReference type="ARBA" id="ARBA00000085"/>
    </source>
</evidence>
<feature type="transmembrane region" description="Helical" evidence="9">
    <location>
        <begin position="179"/>
        <end position="200"/>
    </location>
</feature>
<feature type="transmembrane region" description="Helical" evidence="9">
    <location>
        <begin position="274"/>
        <end position="291"/>
    </location>
</feature>
<keyword evidence="5" id="KW-0547">Nucleotide-binding</keyword>
<dbReference type="SUPFAM" id="SSF47384">
    <property type="entry name" value="Homodimeric domain of signal transducing histidine kinase"/>
    <property type="match status" value="1"/>
</dbReference>
<dbReference type="Pfam" id="PF07696">
    <property type="entry name" value="7TMR-DISMED2"/>
    <property type="match status" value="1"/>
</dbReference>
<dbReference type="Gene3D" id="1.10.287.130">
    <property type="match status" value="1"/>
</dbReference>
<evidence type="ECO:0000256" key="7">
    <source>
        <dbReference type="ARBA" id="ARBA00022840"/>
    </source>
</evidence>
<dbReference type="EMBL" id="CP046072">
    <property type="protein sequence ID" value="QSZ41655.1"/>
    <property type="molecule type" value="Genomic_DNA"/>
</dbReference>
<feature type="transmembrane region" description="Helical" evidence="9">
    <location>
        <begin position="242"/>
        <end position="262"/>
    </location>
</feature>
<dbReference type="Pfam" id="PF02518">
    <property type="entry name" value="HATPase_c"/>
    <property type="match status" value="1"/>
</dbReference>
<feature type="transmembrane region" description="Helical" evidence="9">
    <location>
        <begin position="356"/>
        <end position="376"/>
    </location>
</feature>
<keyword evidence="13" id="KW-1185">Reference proteome</keyword>
<evidence type="ECO:0000313" key="12">
    <source>
        <dbReference type="EMBL" id="QSZ41655.1"/>
    </source>
</evidence>
<keyword evidence="6" id="KW-0418">Kinase</keyword>
<evidence type="ECO:0000256" key="8">
    <source>
        <dbReference type="ARBA" id="ARBA00023012"/>
    </source>
</evidence>
<dbReference type="SMART" id="SM00387">
    <property type="entry name" value="HATPase_c"/>
    <property type="match status" value="1"/>
</dbReference>
<evidence type="ECO:0000256" key="3">
    <source>
        <dbReference type="ARBA" id="ARBA00022553"/>
    </source>
</evidence>
<feature type="transmembrane region" description="Helical" evidence="9">
    <location>
        <begin position="207"/>
        <end position="230"/>
    </location>
</feature>
<dbReference type="InterPro" id="IPR011622">
    <property type="entry name" value="7TMR_DISM_rcpt_extracell_dom2"/>
</dbReference>
<keyword evidence="4" id="KW-0808">Transferase</keyword>
<dbReference type="RefSeq" id="WP_207562938.1">
    <property type="nucleotide sequence ID" value="NZ_CP046072.1"/>
</dbReference>
<keyword evidence="3" id="KW-0597">Phosphoprotein</keyword>
<dbReference type="EC" id="2.7.13.3" evidence="2"/>
<keyword evidence="9" id="KW-0472">Membrane</keyword>
<sequence>MFKQIFLLLVSIFLSLNATPLVQINSDELKLKNFSLEYYVDKSNNQTLKEITNQEFKQGVSGLSLGNHENSTWLRFKLKNTTAKNKTIYLHSELAYLTNKIEFYELKNKKLLHTKIIDFINSDYDSNFVYATDALFKISLKKNETKTIYIKNYMRTVQVMNYTLYDEYNSKQRLSKKNIYIILSVGMLLALAIYHLILYLSTRYREYLYYTLYLGSSVLWMSQISGLLATEFEFYYTREHEYYLLFLMFVPIFISLFTKKIFNMPQNYKIENTLLNSVILLFSLSFLIGLYDVILSMYLATLFIIYMFLSLFIVALSMFLKNEPLAFTFLIANSFFSSFALLTDLFYMGVLEYSSFVFNAASIGVLIESILLAFILSYRIKLLQKSELEKSQELISQIQTSREKDKLLFQQNKMVSMGEMIENIAHQWRQPLSQINSSVLLIDDYLYQHSLQNATVEKELSDIESLTTYLSTTIDSFRNFFDPNKKHTHFDLKDIIENALLISNSSTPTNDIDVKISINGKYRYYGLEDELQQVLIILLNNAKDVLINRNIPNPTISIYITNDDKYYMIKVCDNAGGIDEELMDKIFEPYFTTKHKTQGTGLGLYISKLIIEENMLGQIEALNKDDGACFNIKFPLNESKN</sequence>
<organism evidence="12 13">
    <name type="scientific">Sulfurimonas aquatica</name>
    <dbReference type="NCBI Taxonomy" id="2672570"/>
    <lineage>
        <taxon>Bacteria</taxon>
        <taxon>Pseudomonadati</taxon>
        <taxon>Campylobacterota</taxon>
        <taxon>Epsilonproteobacteria</taxon>
        <taxon>Campylobacterales</taxon>
        <taxon>Sulfurimonadaceae</taxon>
        <taxon>Sulfurimonas</taxon>
    </lineage>
</organism>
<gene>
    <name evidence="12" type="ORF">GJV85_05890</name>
</gene>
<dbReference type="KEGG" id="saqt:GJV85_05890"/>
<keyword evidence="7" id="KW-0067">ATP-binding</keyword>
<dbReference type="InterPro" id="IPR036097">
    <property type="entry name" value="HisK_dim/P_sf"/>
</dbReference>
<keyword evidence="9" id="KW-1133">Transmembrane helix</keyword>
<feature type="transmembrane region" description="Helical" evidence="9">
    <location>
        <begin position="297"/>
        <end position="320"/>
    </location>
</feature>
<comment type="catalytic activity">
    <reaction evidence="1">
        <text>ATP + protein L-histidine = ADP + protein N-phospho-L-histidine.</text>
        <dbReference type="EC" id="2.7.13.3"/>
    </reaction>
</comment>
<keyword evidence="8" id="KW-0902">Two-component regulatory system</keyword>
<dbReference type="PANTHER" id="PTHR43065">
    <property type="entry name" value="SENSOR HISTIDINE KINASE"/>
    <property type="match status" value="1"/>
</dbReference>
<evidence type="ECO:0000256" key="9">
    <source>
        <dbReference type="SAM" id="Phobius"/>
    </source>
</evidence>
<dbReference type="PRINTS" id="PR00344">
    <property type="entry name" value="BCTRLSENSOR"/>
</dbReference>
<evidence type="ECO:0000256" key="2">
    <source>
        <dbReference type="ARBA" id="ARBA00012438"/>
    </source>
</evidence>
<evidence type="ECO:0000256" key="4">
    <source>
        <dbReference type="ARBA" id="ARBA00022679"/>
    </source>
</evidence>
<feature type="signal peptide" evidence="10">
    <location>
        <begin position="1"/>
        <end position="18"/>
    </location>
</feature>
<evidence type="ECO:0000256" key="10">
    <source>
        <dbReference type="SAM" id="SignalP"/>
    </source>
</evidence>
<dbReference type="PANTHER" id="PTHR43065:SF10">
    <property type="entry name" value="PEROXIDE STRESS-ACTIVATED HISTIDINE KINASE MAK3"/>
    <property type="match status" value="1"/>
</dbReference>
<dbReference type="Gene3D" id="2.60.40.2380">
    <property type="match status" value="1"/>
</dbReference>
<dbReference type="GO" id="GO:0000155">
    <property type="term" value="F:phosphorelay sensor kinase activity"/>
    <property type="evidence" value="ECO:0007669"/>
    <property type="project" value="InterPro"/>
</dbReference>
<keyword evidence="10" id="KW-0732">Signal</keyword>
<reference evidence="12" key="1">
    <citation type="submission" date="2019-11" db="EMBL/GenBank/DDBJ databases">
        <authorList>
            <person name="Kojima H."/>
        </authorList>
    </citation>
    <scope>NUCLEOTIDE SEQUENCE</scope>
    <source>
        <strain evidence="12">H1576</strain>
    </source>
</reference>
<evidence type="ECO:0000313" key="13">
    <source>
        <dbReference type="Proteomes" id="UP000671852"/>
    </source>
</evidence>
<dbReference type="InterPro" id="IPR036890">
    <property type="entry name" value="HATPase_C_sf"/>
</dbReference>
<protein>
    <recommendedName>
        <fullName evidence="2">histidine kinase</fullName>
        <ecNumber evidence="2">2.7.13.3</ecNumber>
    </recommendedName>
</protein>
<dbReference type="Gene3D" id="3.30.565.10">
    <property type="entry name" value="Histidine kinase-like ATPase, C-terminal domain"/>
    <property type="match status" value="1"/>
</dbReference>
<dbReference type="PROSITE" id="PS50109">
    <property type="entry name" value="HIS_KIN"/>
    <property type="match status" value="1"/>
</dbReference>
<dbReference type="InterPro" id="IPR011623">
    <property type="entry name" value="7TMR_DISM_rcpt_extracell_dom1"/>
</dbReference>
<dbReference type="InterPro" id="IPR004358">
    <property type="entry name" value="Sig_transdc_His_kin-like_C"/>
</dbReference>
<dbReference type="SUPFAM" id="SSF55874">
    <property type="entry name" value="ATPase domain of HSP90 chaperone/DNA topoisomerase II/histidine kinase"/>
    <property type="match status" value="1"/>
</dbReference>
<dbReference type="Proteomes" id="UP000671852">
    <property type="component" value="Chromosome"/>
</dbReference>
<feature type="transmembrane region" description="Helical" evidence="9">
    <location>
        <begin position="327"/>
        <end position="350"/>
    </location>
</feature>
<evidence type="ECO:0000259" key="11">
    <source>
        <dbReference type="PROSITE" id="PS50109"/>
    </source>
</evidence>
<keyword evidence="9" id="KW-0812">Transmembrane</keyword>
<dbReference type="InterPro" id="IPR005467">
    <property type="entry name" value="His_kinase_dom"/>
</dbReference>
<dbReference type="InterPro" id="IPR003594">
    <property type="entry name" value="HATPase_dom"/>
</dbReference>
<reference evidence="12" key="2">
    <citation type="submission" date="2021-04" db="EMBL/GenBank/DDBJ databases">
        <title>Isolation and characterization of a novel species of the genus Sulfurimonas.</title>
        <authorList>
            <person name="Fukui M."/>
        </authorList>
    </citation>
    <scope>NUCLEOTIDE SEQUENCE</scope>
    <source>
        <strain evidence="12">H1576</strain>
    </source>
</reference>
<proteinExistence type="predicted"/>
<evidence type="ECO:0000256" key="6">
    <source>
        <dbReference type="ARBA" id="ARBA00022777"/>
    </source>
</evidence>
<name>A0A975B023_9BACT</name>
<dbReference type="AlphaFoldDB" id="A0A975B023"/>
<accession>A0A975B023</accession>